<evidence type="ECO:0000313" key="3">
    <source>
        <dbReference type="EMBL" id="MFD3276248.1"/>
    </source>
</evidence>
<feature type="domain" description="DUF2147" evidence="2">
    <location>
        <begin position="29"/>
        <end position="138"/>
    </location>
</feature>
<feature type="signal peptide" evidence="1">
    <location>
        <begin position="1"/>
        <end position="19"/>
    </location>
</feature>
<gene>
    <name evidence="3" type="ORF">SKC38_08435</name>
</gene>
<dbReference type="EMBL" id="JBBKYA010000004">
    <property type="protein sequence ID" value="MFD3276248.1"/>
    <property type="molecule type" value="Genomic_DNA"/>
</dbReference>
<name>A0ABW6D1H3_9BACT</name>
<dbReference type="PANTHER" id="PTHR36919">
    <property type="entry name" value="BLR1215 PROTEIN"/>
    <property type="match status" value="1"/>
</dbReference>
<evidence type="ECO:0000259" key="2">
    <source>
        <dbReference type="Pfam" id="PF09917"/>
    </source>
</evidence>
<evidence type="ECO:0000256" key="1">
    <source>
        <dbReference type="SAM" id="SignalP"/>
    </source>
</evidence>
<dbReference type="Gene3D" id="2.40.128.520">
    <property type="match status" value="1"/>
</dbReference>
<organism evidence="3 4">
    <name type="scientific">Aquirufa echingensis</name>
    <dbReference type="NCBI Taxonomy" id="3096516"/>
    <lineage>
        <taxon>Bacteria</taxon>
        <taxon>Pseudomonadati</taxon>
        <taxon>Bacteroidota</taxon>
        <taxon>Cytophagia</taxon>
        <taxon>Cytophagales</taxon>
        <taxon>Flectobacillaceae</taxon>
        <taxon>Aquirufa</taxon>
    </lineage>
</organism>
<keyword evidence="4" id="KW-1185">Reference proteome</keyword>
<accession>A0ABW6D1H3</accession>
<protein>
    <submittedName>
        <fullName evidence="3">DUF2147 domain-containing protein</fullName>
    </submittedName>
</protein>
<sequence>MKKTIAFLFYMLLAQSNLLANSNADVILGEWISEPKDGKIVIFKQGDRYYGKITWGKTPGKKDVNNPDTRLRNRELVGSVILKEFVFKGGSWENGTIYDPHSGKTYDCILKVKDNNQKLDIRGFVGMAMFGRTSTWSRN</sequence>
<reference evidence="3 4" key="1">
    <citation type="submission" date="2024-03" db="EMBL/GenBank/DDBJ databases">
        <title>Aquirufa genome sequencing.</title>
        <authorList>
            <person name="Pitt A."/>
            <person name="Hahn M.W."/>
        </authorList>
    </citation>
    <scope>NUCLEOTIDE SEQUENCE [LARGE SCALE GENOMIC DNA]</scope>
    <source>
        <strain evidence="3 4">PLAD-142S6K</strain>
    </source>
</reference>
<dbReference type="InterPro" id="IPR019223">
    <property type="entry name" value="DUF2147"/>
</dbReference>
<dbReference type="Proteomes" id="UP001598114">
    <property type="component" value="Unassembled WGS sequence"/>
</dbReference>
<feature type="chain" id="PRO_5045301175" evidence="1">
    <location>
        <begin position="20"/>
        <end position="139"/>
    </location>
</feature>
<dbReference type="RefSeq" id="WP_377976698.1">
    <property type="nucleotide sequence ID" value="NZ_JBBKYA010000004.1"/>
</dbReference>
<keyword evidence="1" id="KW-0732">Signal</keyword>
<dbReference type="Pfam" id="PF09917">
    <property type="entry name" value="DUF2147"/>
    <property type="match status" value="1"/>
</dbReference>
<proteinExistence type="predicted"/>
<dbReference type="PANTHER" id="PTHR36919:SF2">
    <property type="entry name" value="BLL6627 PROTEIN"/>
    <property type="match status" value="1"/>
</dbReference>
<comment type="caution">
    <text evidence="3">The sequence shown here is derived from an EMBL/GenBank/DDBJ whole genome shotgun (WGS) entry which is preliminary data.</text>
</comment>
<evidence type="ECO:0000313" key="4">
    <source>
        <dbReference type="Proteomes" id="UP001598114"/>
    </source>
</evidence>